<keyword evidence="15" id="KW-0482">Metalloprotease</keyword>
<dbReference type="Gene3D" id="3.40.630.10">
    <property type="entry name" value="Zn peptidases"/>
    <property type="match status" value="1"/>
</dbReference>
<evidence type="ECO:0000256" key="10">
    <source>
        <dbReference type="ARBA" id="ARBA00022729"/>
    </source>
</evidence>
<evidence type="ECO:0000256" key="19">
    <source>
        <dbReference type="ARBA" id="ARBA00025833"/>
    </source>
</evidence>
<dbReference type="EMBL" id="CP114029">
    <property type="protein sequence ID" value="WAP69850.1"/>
    <property type="molecule type" value="Genomic_DNA"/>
</dbReference>
<evidence type="ECO:0000313" key="24">
    <source>
        <dbReference type="Proteomes" id="UP001164020"/>
    </source>
</evidence>
<dbReference type="InterPro" id="IPR039866">
    <property type="entry name" value="CPQ"/>
</dbReference>
<evidence type="ECO:0000256" key="2">
    <source>
        <dbReference type="ARBA" id="ARBA00004371"/>
    </source>
</evidence>
<reference evidence="23" key="1">
    <citation type="submission" date="2022-12" db="EMBL/GenBank/DDBJ databases">
        <title>Jiella pelagia sp. nov., isolated from phosphonate enriched culture of Northwest Pacific surface seawater.</title>
        <authorList>
            <person name="Shin D.Y."/>
            <person name="Hwang C.Y."/>
        </authorList>
    </citation>
    <scope>NUCLEOTIDE SEQUENCE</scope>
    <source>
        <strain evidence="23">HL-NP1</strain>
    </source>
</reference>
<comment type="subcellular location">
    <subcellularLocation>
        <location evidence="1">Endoplasmic reticulum</location>
    </subcellularLocation>
    <subcellularLocation>
        <location evidence="3">Golgi apparatus</location>
    </subcellularLocation>
    <subcellularLocation>
        <location evidence="2">Lysosome</location>
    </subcellularLocation>
    <subcellularLocation>
        <location evidence="4">Secreted</location>
    </subcellularLocation>
</comment>
<evidence type="ECO:0000256" key="14">
    <source>
        <dbReference type="ARBA" id="ARBA00023034"/>
    </source>
</evidence>
<gene>
    <name evidence="23" type="ORF">OH818_06540</name>
</gene>
<name>A0ABY7C4T0_9HYPH</name>
<evidence type="ECO:0000256" key="18">
    <source>
        <dbReference type="ARBA" id="ARBA00023228"/>
    </source>
</evidence>
<keyword evidence="9" id="KW-0479">Metal-binding</keyword>
<evidence type="ECO:0000256" key="5">
    <source>
        <dbReference type="ARBA" id="ARBA00014116"/>
    </source>
</evidence>
<evidence type="ECO:0000259" key="21">
    <source>
        <dbReference type="Pfam" id="PF02225"/>
    </source>
</evidence>
<accession>A0ABY7C4T0</accession>
<dbReference type="Proteomes" id="UP001164020">
    <property type="component" value="Chromosome"/>
</dbReference>
<evidence type="ECO:0000256" key="20">
    <source>
        <dbReference type="ARBA" id="ARBA00033328"/>
    </source>
</evidence>
<dbReference type="Pfam" id="PF02225">
    <property type="entry name" value="PA"/>
    <property type="match status" value="1"/>
</dbReference>
<evidence type="ECO:0000256" key="12">
    <source>
        <dbReference type="ARBA" id="ARBA00022824"/>
    </source>
</evidence>
<dbReference type="RefSeq" id="WP_268882279.1">
    <property type="nucleotide sequence ID" value="NZ_CP114029.1"/>
</dbReference>
<keyword evidence="8" id="KW-0645">Protease</keyword>
<proteinExistence type="predicted"/>
<keyword evidence="12" id="KW-0256">Endoplasmic reticulum</keyword>
<comment type="subunit">
    <text evidence="19">Homodimer. The monomeric form is inactive while the homodimer is active.</text>
</comment>
<keyword evidence="18" id="KW-0458">Lysosome</keyword>
<dbReference type="InterPro" id="IPR046450">
    <property type="entry name" value="PA_dom_sf"/>
</dbReference>
<keyword evidence="10" id="KW-0732">Signal</keyword>
<dbReference type="InterPro" id="IPR003137">
    <property type="entry name" value="PA_domain"/>
</dbReference>
<evidence type="ECO:0000259" key="22">
    <source>
        <dbReference type="Pfam" id="PF04389"/>
    </source>
</evidence>
<dbReference type="Gene3D" id="3.50.30.30">
    <property type="match status" value="1"/>
</dbReference>
<keyword evidence="6" id="KW-0964">Secreted</keyword>
<keyword evidence="16" id="KW-0865">Zymogen</keyword>
<protein>
    <recommendedName>
        <fullName evidence="5">Carboxypeptidase Q</fullName>
    </recommendedName>
    <alternativeName>
        <fullName evidence="20">Plasma glutamate carboxypeptidase</fullName>
    </alternativeName>
</protein>
<keyword evidence="24" id="KW-1185">Reference proteome</keyword>
<keyword evidence="13" id="KW-0862">Zinc</keyword>
<keyword evidence="7" id="KW-0121">Carboxypeptidase</keyword>
<evidence type="ECO:0000256" key="7">
    <source>
        <dbReference type="ARBA" id="ARBA00022645"/>
    </source>
</evidence>
<keyword evidence="14" id="KW-0333">Golgi apparatus</keyword>
<evidence type="ECO:0000256" key="3">
    <source>
        <dbReference type="ARBA" id="ARBA00004555"/>
    </source>
</evidence>
<keyword evidence="11" id="KW-0378">Hydrolase</keyword>
<keyword evidence="17" id="KW-0325">Glycoprotein</keyword>
<evidence type="ECO:0000256" key="11">
    <source>
        <dbReference type="ARBA" id="ARBA00022801"/>
    </source>
</evidence>
<organism evidence="23 24">
    <name type="scientific">Jiella pelagia</name>
    <dbReference type="NCBI Taxonomy" id="2986949"/>
    <lineage>
        <taxon>Bacteria</taxon>
        <taxon>Pseudomonadati</taxon>
        <taxon>Pseudomonadota</taxon>
        <taxon>Alphaproteobacteria</taxon>
        <taxon>Hyphomicrobiales</taxon>
        <taxon>Aurantimonadaceae</taxon>
        <taxon>Jiella</taxon>
    </lineage>
</organism>
<evidence type="ECO:0000256" key="1">
    <source>
        <dbReference type="ARBA" id="ARBA00004240"/>
    </source>
</evidence>
<evidence type="ECO:0000256" key="8">
    <source>
        <dbReference type="ARBA" id="ARBA00022670"/>
    </source>
</evidence>
<feature type="domain" description="PA" evidence="21">
    <location>
        <begin position="89"/>
        <end position="180"/>
    </location>
</feature>
<sequence length="413" mass="43367">MNRFPRLQGDFAAICDCGGRLAGTASAAAAVELLARLGEAATGVAARREAVPYAGWQGRGARILLAGGEAIACHPLVRTVATPAEGLKAEVVDLGRGTPEEFDAHAPEIADRIVLVRHELMFNAGTIHRRVKYERALAAGAVGFLIAGPLEGSLVAGSSGRSGEAGIPAVGISPETADRLWPTADGFPSLRLFVETVEAPAEAQNLFFDMPGREDGWVVLSAHIDGHDLAESAMDNASGLAVALSVASEIARSGERPRHGLRLAFFNVEEWALLGSKVHAERLSQSELQRIALDVNIDSVGFGKRLTALTSGFAGLEPFLLRRADECGVPLRLFRPLQTNSDHANFAAAGIPAFRLVAGFGEADAAGRLVLTEGDTRDKVDVGALRDAARLTHAIVAGALAADLGERTAWRGS</sequence>
<evidence type="ECO:0000313" key="23">
    <source>
        <dbReference type="EMBL" id="WAP69850.1"/>
    </source>
</evidence>
<dbReference type="Pfam" id="PF04389">
    <property type="entry name" value="Peptidase_M28"/>
    <property type="match status" value="1"/>
</dbReference>
<evidence type="ECO:0000256" key="4">
    <source>
        <dbReference type="ARBA" id="ARBA00004613"/>
    </source>
</evidence>
<evidence type="ECO:0000256" key="6">
    <source>
        <dbReference type="ARBA" id="ARBA00022525"/>
    </source>
</evidence>
<evidence type="ECO:0000256" key="17">
    <source>
        <dbReference type="ARBA" id="ARBA00023180"/>
    </source>
</evidence>
<dbReference type="PANTHER" id="PTHR12053:SF3">
    <property type="entry name" value="CARBOXYPEPTIDASE Q"/>
    <property type="match status" value="1"/>
</dbReference>
<dbReference type="SUPFAM" id="SSF53187">
    <property type="entry name" value="Zn-dependent exopeptidases"/>
    <property type="match status" value="1"/>
</dbReference>
<evidence type="ECO:0000256" key="13">
    <source>
        <dbReference type="ARBA" id="ARBA00022833"/>
    </source>
</evidence>
<dbReference type="PANTHER" id="PTHR12053">
    <property type="entry name" value="PROTEASE FAMILY M28 PLASMA GLUTAMATE CARBOXYPEPTIDASE-RELATED"/>
    <property type="match status" value="1"/>
</dbReference>
<evidence type="ECO:0000256" key="9">
    <source>
        <dbReference type="ARBA" id="ARBA00022723"/>
    </source>
</evidence>
<feature type="domain" description="Peptidase M28" evidence="22">
    <location>
        <begin position="205"/>
        <end position="394"/>
    </location>
</feature>
<evidence type="ECO:0000256" key="16">
    <source>
        <dbReference type="ARBA" id="ARBA00023145"/>
    </source>
</evidence>
<dbReference type="InterPro" id="IPR007484">
    <property type="entry name" value="Peptidase_M28"/>
</dbReference>
<evidence type="ECO:0000256" key="15">
    <source>
        <dbReference type="ARBA" id="ARBA00023049"/>
    </source>
</evidence>
<dbReference type="SUPFAM" id="SSF52025">
    <property type="entry name" value="PA domain"/>
    <property type="match status" value="1"/>
</dbReference>